<evidence type="ECO:0000313" key="4">
    <source>
        <dbReference type="Proteomes" id="UP000287651"/>
    </source>
</evidence>
<dbReference type="EMBL" id="AMZH03023158">
    <property type="protein sequence ID" value="RRT36760.1"/>
    <property type="molecule type" value="Genomic_DNA"/>
</dbReference>
<reference evidence="3 4" key="1">
    <citation type="journal article" date="2014" name="Agronomy (Basel)">
        <title>A Draft Genome Sequence for Ensete ventricosum, the Drought-Tolerant Tree Against Hunger.</title>
        <authorList>
            <person name="Harrison J."/>
            <person name="Moore K.A."/>
            <person name="Paszkiewicz K."/>
            <person name="Jones T."/>
            <person name="Grant M."/>
            <person name="Ambacheew D."/>
            <person name="Muzemil S."/>
            <person name="Studholme D.J."/>
        </authorList>
    </citation>
    <scope>NUCLEOTIDE SEQUENCE [LARGE SCALE GENOMIC DNA]</scope>
</reference>
<proteinExistence type="predicted"/>
<dbReference type="AlphaFoldDB" id="A0A426XBE8"/>
<evidence type="ECO:0000259" key="2">
    <source>
        <dbReference type="Pfam" id="PF00171"/>
    </source>
</evidence>
<dbReference type="InterPro" id="IPR016163">
    <property type="entry name" value="Ald_DH_C"/>
</dbReference>
<keyword evidence="1" id="KW-0560">Oxidoreductase</keyword>
<dbReference type="InterPro" id="IPR016161">
    <property type="entry name" value="Ald_DH/histidinol_DH"/>
</dbReference>
<dbReference type="Pfam" id="PF00171">
    <property type="entry name" value="Aldedh"/>
    <property type="match status" value="1"/>
</dbReference>
<protein>
    <recommendedName>
        <fullName evidence="2">Aldehyde dehydrogenase domain-containing protein</fullName>
    </recommendedName>
</protein>
<dbReference type="PANTHER" id="PTHR43353:SF5">
    <property type="entry name" value="SUCCINATE-SEMIALDEHYDE DEHYDROGENASE, MITOCHONDRIAL"/>
    <property type="match status" value="1"/>
</dbReference>
<evidence type="ECO:0000313" key="3">
    <source>
        <dbReference type="EMBL" id="RRT36760.1"/>
    </source>
</evidence>
<feature type="non-terminal residue" evidence="3">
    <location>
        <position position="1"/>
    </location>
</feature>
<dbReference type="InterPro" id="IPR015590">
    <property type="entry name" value="Aldehyde_DH_dom"/>
</dbReference>
<dbReference type="Gene3D" id="3.40.309.10">
    <property type="entry name" value="Aldehyde Dehydrogenase, Chain A, domain 2"/>
    <property type="match status" value="1"/>
</dbReference>
<dbReference type="SUPFAM" id="SSF53720">
    <property type="entry name" value="ALDH-like"/>
    <property type="match status" value="1"/>
</dbReference>
<feature type="domain" description="Aldehyde dehydrogenase" evidence="2">
    <location>
        <begin position="30"/>
        <end position="114"/>
    </location>
</feature>
<name>A0A426XBE8_ENSVE</name>
<gene>
    <name evidence="3" type="ORF">B296_00047749</name>
</gene>
<dbReference type="PANTHER" id="PTHR43353">
    <property type="entry name" value="SUCCINATE-SEMIALDEHYDE DEHYDROGENASE, MITOCHONDRIAL"/>
    <property type="match status" value="1"/>
</dbReference>
<comment type="caution">
    <text evidence="3">The sequence shown here is derived from an EMBL/GenBank/DDBJ whole genome shotgun (WGS) entry which is preliminary data.</text>
</comment>
<organism evidence="3 4">
    <name type="scientific">Ensete ventricosum</name>
    <name type="common">Abyssinian banana</name>
    <name type="synonym">Musa ensete</name>
    <dbReference type="NCBI Taxonomy" id="4639"/>
    <lineage>
        <taxon>Eukaryota</taxon>
        <taxon>Viridiplantae</taxon>
        <taxon>Streptophyta</taxon>
        <taxon>Embryophyta</taxon>
        <taxon>Tracheophyta</taxon>
        <taxon>Spermatophyta</taxon>
        <taxon>Magnoliopsida</taxon>
        <taxon>Liliopsida</taxon>
        <taxon>Zingiberales</taxon>
        <taxon>Musaceae</taxon>
        <taxon>Ensete</taxon>
    </lineage>
</organism>
<dbReference type="GO" id="GO:0009450">
    <property type="term" value="P:gamma-aminobutyric acid catabolic process"/>
    <property type="evidence" value="ECO:0007669"/>
    <property type="project" value="TreeGrafter"/>
</dbReference>
<sequence>LQQSFVTVGKHVFVQTEYLCKKFIIPFCAGIYEKFANAFAKAVRGLQVGNGLIEGTVQGPLINEAALEKVETIVRDATAKGADVVIGGKRHSLGMTFYEPTVLGNVSKDMLIFR</sequence>
<dbReference type="GO" id="GO:0004777">
    <property type="term" value="F:succinate-semialdehyde dehydrogenase (NAD+) activity"/>
    <property type="evidence" value="ECO:0007669"/>
    <property type="project" value="TreeGrafter"/>
</dbReference>
<dbReference type="InterPro" id="IPR050740">
    <property type="entry name" value="Aldehyde_DH_Superfamily"/>
</dbReference>
<evidence type="ECO:0000256" key="1">
    <source>
        <dbReference type="ARBA" id="ARBA00023002"/>
    </source>
</evidence>
<accession>A0A426XBE8</accession>
<dbReference type="Proteomes" id="UP000287651">
    <property type="component" value="Unassembled WGS sequence"/>
</dbReference>